<dbReference type="AlphaFoldDB" id="W4P7M5"/>
<reference evidence="1 2" key="1">
    <citation type="journal article" date="2014" name="Genome Announc.">
        <title>Draft Genome Sequences of Three Strains of Bacteroides pyogenes Isolated from a Cat and Swine.</title>
        <authorList>
            <person name="Sakamoto M."/>
            <person name="Oshima K."/>
            <person name="Suda W."/>
            <person name="Kitamura K."/>
            <person name="Iida T."/>
            <person name="Hattori M."/>
            <person name="Ohkuma M."/>
        </authorList>
    </citation>
    <scope>NUCLEOTIDE SEQUENCE [LARGE SCALE GENOMIC DNA]</scope>
    <source>
        <strain evidence="1 2">JCM 6292</strain>
    </source>
</reference>
<dbReference type="EMBL" id="BAIQ01000021">
    <property type="protein sequence ID" value="GAE15757.1"/>
    <property type="molecule type" value="Genomic_DNA"/>
</dbReference>
<proteinExistence type="predicted"/>
<sequence length="100" mass="11781">MTREEISQAAEEYAKNYGYFNCDTGDVFVAFEDGAKWALSNMWHSIDKGDLPKEDGRYLILMRNGYPCVVEYKDKFWNVIGYQSDVAYWMEIPEIKEEEK</sequence>
<evidence type="ECO:0008006" key="3">
    <source>
        <dbReference type="Google" id="ProtNLM"/>
    </source>
</evidence>
<dbReference type="Proteomes" id="UP000018861">
    <property type="component" value="Unassembled WGS sequence"/>
</dbReference>
<organism evidence="1 2">
    <name type="scientific">Bacteroides pyogenes JCM 6292</name>
    <dbReference type="NCBI Taxonomy" id="1235809"/>
    <lineage>
        <taxon>Bacteria</taxon>
        <taxon>Pseudomonadati</taxon>
        <taxon>Bacteroidota</taxon>
        <taxon>Bacteroidia</taxon>
        <taxon>Bacteroidales</taxon>
        <taxon>Bacteroidaceae</taxon>
        <taxon>Bacteroides</taxon>
    </lineage>
</organism>
<accession>W4P7M5</accession>
<evidence type="ECO:0000313" key="1">
    <source>
        <dbReference type="EMBL" id="GAE15757.1"/>
    </source>
</evidence>
<name>W4P7M5_9BACE</name>
<evidence type="ECO:0000313" key="2">
    <source>
        <dbReference type="Proteomes" id="UP000018861"/>
    </source>
</evidence>
<gene>
    <name evidence="1" type="ORF">JCM6292_2086</name>
</gene>
<protein>
    <recommendedName>
        <fullName evidence="3">DUF551 domain-containing protein</fullName>
    </recommendedName>
</protein>
<comment type="caution">
    <text evidence="1">The sequence shown here is derived from an EMBL/GenBank/DDBJ whole genome shotgun (WGS) entry which is preliminary data.</text>
</comment>